<accession>A0A3A3YPY0</accession>
<sequence length="334" mass="36627">MRLPDPRGTISAALVDHLRDDAPLDPATVERLRGLAAAVEDPLGDGDLQLALAVAYEPHYSGFEGVGDHWEWDPGLLGVRAGLERRFEEGLRAEVGDAAQVRAGVPVDVALRDVLEHPRLTAGPSLSRWVMRHADEEQFREMLRQRSVYQLREADPHTWAIPRITGPAKAALIEIQADEYGGGRYERMHSVLFARTMRAFGLDTTYGAYWPLATPATLATNNLITYFGLHRRWRGALLGHLAGVEMDSSAPCRRFANALRRLGYGEDATFFYDEHVEADAVHEQLAAVDMCGGFVGEDPQRYADVLFGAASLVAVEGRFAQALVGPWEAAAAAA</sequence>
<reference evidence="1 2" key="1">
    <citation type="submission" date="2018-09" db="EMBL/GenBank/DDBJ databases">
        <title>YIM 75000 draft genome.</title>
        <authorList>
            <person name="Tang S."/>
            <person name="Feng Y."/>
        </authorList>
    </citation>
    <scope>NUCLEOTIDE SEQUENCE [LARGE SCALE GENOMIC DNA]</scope>
    <source>
        <strain evidence="1 2">YIM 75000</strain>
    </source>
</reference>
<dbReference type="Gene3D" id="1.20.910.10">
    <property type="entry name" value="Heme oxygenase-like"/>
    <property type="match status" value="1"/>
</dbReference>
<dbReference type="Proteomes" id="UP000265614">
    <property type="component" value="Unassembled WGS sequence"/>
</dbReference>
<gene>
    <name evidence="1" type="ORF">D5H78_18005</name>
</gene>
<dbReference type="Pfam" id="PF14518">
    <property type="entry name" value="Haem_oxygenas_2"/>
    <property type="match status" value="1"/>
</dbReference>
<keyword evidence="2" id="KW-1185">Reference proteome</keyword>
<dbReference type="EMBL" id="QZEZ01000012">
    <property type="protein sequence ID" value="RJK92763.1"/>
    <property type="molecule type" value="Genomic_DNA"/>
</dbReference>
<dbReference type="InterPro" id="IPR016084">
    <property type="entry name" value="Haem_Oase-like_multi-hlx"/>
</dbReference>
<proteinExistence type="predicted"/>
<evidence type="ECO:0000313" key="1">
    <source>
        <dbReference type="EMBL" id="RJK92763.1"/>
    </source>
</evidence>
<comment type="caution">
    <text evidence="1">The sequence shown here is derived from an EMBL/GenBank/DDBJ whole genome shotgun (WGS) entry which is preliminary data.</text>
</comment>
<organism evidence="1 2">
    <name type="scientific">Vallicoccus soli</name>
    <dbReference type="NCBI Taxonomy" id="2339232"/>
    <lineage>
        <taxon>Bacteria</taxon>
        <taxon>Bacillati</taxon>
        <taxon>Actinomycetota</taxon>
        <taxon>Actinomycetes</taxon>
        <taxon>Motilibacterales</taxon>
        <taxon>Vallicoccaceae</taxon>
        <taxon>Vallicoccus</taxon>
    </lineage>
</organism>
<dbReference type="SMART" id="SM01236">
    <property type="entry name" value="Haem_oxygenase_2"/>
    <property type="match status" value="1"/>
</dbReference>
<protein>
    <submittedName>
        <fullName evidence="1">Iron-containing redox enzyme family protein</fullName>
    </submittedName>
</protein>
<evidence type="ECO:0000313" key="2">
    <source>
        <dbReference type="Proteomes" id="UP000265614"/>
    </source>
</evidence>
<dbReference type="SUPFAM" id="SSF48613">
    <property type="entry name" value="Heme oxygenase-like"/>
    <property type="match status" value="1"/>
</dbReference>
<dbReference type="AlphaFoldDB" id="A0A3A3YPY0"/>
<dbReference type="RefSeq" id="WP_119951898.1">
    <property type="nucleotide sequence ID" value="NZ_QZEZ01000012.1"/>
</dbReference>
<dbReference type="OrthoDB" id="252872at2"/>
<name>A0A3A3YPY0_9ACTN</name>